<gene>
    <name evidence="7" type="ORF">HaLaN_07648</name>
</gene>
<dbReference type="InterPro" id="IPR029416">
    <property type="entry name" value="CFAP300"/>
</dbReference>
<organism evidence="7 8">
    <name type="scientific">Haematococcus lacustris</name>
    <name type="common">Green alga</name>
    <name type="synonym">Haematococcus pluvialis</name>
    <dbReference type="NCBI Taxonomy" id="44745"/>
    <lineage>
        <taxon>Eukaryota</taxon>
        <taxon>Viridiplantae</taxon>
        <taxon>Chlorophyta</taxon>
        <taxon>core chlorophytes</taxon>
        <taxon>Chlorophyceae</taxon>
        <taxon>CS clade</taxon>
        <taxon>Chlamydomonadales</taxon>
        <taxon>Haematococcaceae</taxon>
        <taxon>Haematococcus</taxon>
    </lineage>
</organism>
<evidence type="ECO:0000256" key="3">
    <source>
        <dbReference type="ARBA" id="ARBA00022174"/>
    </source>
</evidence>
<evidence type="ECO:0000313" key="7">
    <source>
        <dbReference type="EMBL" id="GFH12028.1"/>
    </source>
</evidence>
<proteinExistence type="inferred from homology"/>
<reference evidence="7 8" key="1">
    <citation type="submission" date="2020-02" db="EMBL/GenBank/DDBJ databases">
        <title>Draft genome sequence of Haematococcus lacustris strain NIES-144.</title>
        <authorList>
            <person name="Morimoto D."/>
            <person name="Nakagawa S."/>
            <person name="Yoshida T."/>
            <person name="Sawayama S."/>
        </authorList>
    </citation>
    <scope>NUCLEOTIDE SEQUENCE [LARGE SCALE GENOMIC DNA]</scope>
    <source>
        <strain evidence="7 8">NIES-144</strain>
    </source>
</reference>
<keyword evidence="6" id="KW-0966">Cell projection</keyword>
<comment type="similarity">
    <text evidence="2">Belongs to the CFAP300 family.</text>
</comment>
<comment type="subcellular location">
    <subcellularLocation>
        <location evidence="1">Cytoplasm</location>
        <location evidence="1">Cytoskeleton</location>
        <location evidence="1">Cilium axoneme</location>
    </subcellularLocation>
</comment>
<accession>A0A699YWV5</accession>
<evidence type="ECO:0000256" key="4">
    <source>
        <dbReference type="ARBA" id="ARBA00022490"/>
    </source>
</evidence>
<evidence type="ECO:0000256" key="5">
    <source>
        <dbReference type="ARBA" id="ARBA00023212"/>
    </source>
</evidence>
<dbReference type="PANTHER" id="PTHR31078">
    <property type="entry name" value="CILIA- AND FLAGELLA-ASSOCIATED PROTEIN 300"/>
    <property type="match status" value="1"/>
</dbReference>
<evidence type="ECO:0000256" key="2">
    <source>
        <dbReference type="ARBA" id="ARBA00009205"/>
    </source>
</evidence>
<dbReference type="Pfam" id="PF14926">
    <property type="entry name" value="CFAP300"/>
    <property type="match status" value="2"/>
</dbReference>
<dbReference type="EMBL" id="BLLF01000460">
    <property type="protein sequence ID" value="GFH12028.1"/>
    <property type="molecule type" value="Genomic_DNA"/>
</dbReference>
<sequence>MAFPYVSLPSTSAFNEPFTKSLLEKWDMRKFSKVCVFRYTKYYHRLAGQELLLDLFNDPSSQEHLQQLAQSLWGEGAGGGGGPGAMLSHPHGPVTEPDQGAEPLLVRGPGGELDKIAPYLDTTKKLYKELVTVQRKSGDSDAIEIVSTVFSIKSFKTESGTLALFPRPSRNSFCYVTIDPMRRLVKMWYHAHLPFW</sequence>
<keyword evidence="4" id="KW-0963">Cytoplasm</keyword>
<dbReference type="PANTHER" id="PTHR31078:SF1">
    <property type="entry name" value="CILIA- AND FLAGELLA-ASSOCIATED PROTEIN 300"/>
    <property type="match status" value="1"/>
</dbReference>
<evidence type="ECO:0000256" key="1">
    <source>
        <dbReference type="ARBA" id="ARBA00004430"/>
    </source>
</evidence>
<name>A0A699YWV5_HAELA</name>
<dbReference type="Proteomes" id="UP000485058">
    <property type="component" value="Unassembled WGS sequence"/>
</dbReference>
<keyword evidence="5" id="KW-0206">Cytoskeleton</keyword>
<dbReference type="GO" id="GO:0005930">
    <property type="term" value="C:axoneme"/>
    <property type="evidence" value="ECO:0007669"/>
    <property type="project" value="UniProtKB-SubCell"/>
</dbReference>
<evidence type="ECO:0000256" key="6">
    <source>
        <dbReference type="ARBA" id="ARBA00023273"/>
    </source>
</evidence>
<dbReference type="AlphaFoldDB" id="A0A699YWV5"/>
<evidence type="ECO:0000313" key="8">
    <source>
        <dbReference type="Proteomes" id="UP000485058"/>
    </source>
</evidence>
<comment type="caution">
    <text evidence="7">The sequence shown here is derived from an EMBL/GenBank/DDBJ whole genome shotgun (WGS) entry which is preliminary data.</text>
</comment>
<keyword evidence="8" id="KW-1185">Reference proteome</keyword>
<protein>
    <recommendedName>
        <fullName evidence="3">Cilia- and flagella-associated protein 300</fullName>
    </recommendedName>
</protein>